<reference evidence="3 4" key="1">
    <citation type="journal article" date="2021" name="J. Hered.">
        <title>A chromosome-level genome assembly of the parasitoid wasp, Cotesia glomerata (Hymenoptera: Braconidae).</title>
        <authorList>
            <person name="Pinto B.J."/>
            <person name="Weis J.J."/>
            <person name="Gamble T."/>
            <person name="Ode P.J."/>
            <person name="Paul R."/>
            <person name="Zaspel J.M."/>
        </authorList>
    </citation>
    <scope>NUCLEOTIDE SEQUENCE [LARGE SCALE GENOMIC DNA]</scope>
    <source>
        <strain evidence="3">CgM1</strain>
    </source>
</reference>
<sequence length="548" mass="64421">MKKEIQEFKLVIASTLERSRPGLLARAVTKLPPPSVAAKNFIFSESLSEKRYQLAAHKRNISDQKFNYYSQTAQYFERESQKTKQFNTWNVDVKSIRWDNIKKAETLNSRRNKLQVLLRNEEQAYKRECDQLKARKVTKDKIPLEVLEEKLKEKRAELSLYNPNIHRRLKSYFTNPAETERVDSKLHNIAEPITRNLSRLSFDNSNYLKKRRSDSPFKNNCNTPYNYKSSLMDYSNEQNEKAFDERADAFNENREYSMSDRMDYSKKDPAFVPDRKFKERYAHRSLENTNVFDTAGHTHDIYEQQAMSDEISAVEASDDGMNNKSNLENQEGNDLVDFISSENVDNQESNPGEEMNNSKETASDYPEQEKGPLTTITNSSDMMVLYLMYNDLQKKIEDLEVKESRASLKHLWEETLRLRDMRNRLELLREKKIYQRRDLHIDPSSKEAALNNIEKRSIQLKEREDTCADSKMYSEDAKRIWEKWIAEDKKSPISEGDDLRKALMNQLADEWESLGENDKKIISQSYAEVMRNASLEIEFDIMAKKGFY</sequence>
<evidence type="ECO:0000313" key="4">
    <source>
        <dbReference type="Proteomes" id="UP000826195"/>
    </source>
</evidence>
<evidence type="ECO:0000256" key="1">
    <source>
        <dbReference type="SAM" id="Coils"/>
    </source>
</evidence>
<keyword evidence="4" id="KW-1185">Reference proteome</keyword>
<protein>
    <submittedName>
        <fullName evidence="3">Uncharacterized protein</fullName>
    </submittedName>
</protein>
<proteinExistence type="predicted"/>
<feature type="coiled-coil region" evidence="1">
    <location>
        <begin position="389"/>
        <end position="431"/>
    </location>
</feature>
<keyword evidence="1" id="KW-0175">Coiled coil</keyword>
<gene>
    <name evidence="3" type="ORF">KQX54_007519</name>
</gene>
<name>A0AAV7IC03_COTGL</name>
<feature type="coiled-coil region" evidence="1">
    <location>
        <begin position="104"/>
        <end position="135"/>
    </location>
</feature>
<comment type="caution">
    <text evidence="3">The sequence shown here is derived from an EMBL/GenBank/DDBJ whole genome shotgun (WGS) entry which is preliminary data.</text>
</comment>
<dbReference type="EMBL" id="JAHXZJ010001864">
    <property type="protein sequence ID" value="KAH0549269.1"/>
    <property type="molecule type" value="Genomic_DNA"/>
</dbReference>
<dbReference type="AlphaFoldDB" id="A0AAV7IC03"/>
<dbReference type="Proteomes" id="UP000826195">
    <property type="component" value="Unassembled WGS sequence"/>
</dbReference>
<feature type="region of interest" description="Disordered" evidence="2">
    <location>
        <begin position="343"/>
        <end position="375"/>
    </location>
</feature>
<accession>A0AAV7IC03</accession>
<evidence type="ECO:0000313" key="3">
    <source>
        <dbReference type="EMBL" id="KAH0549269.1"/>
    </source>
</evidence>
<organism evidence="3 4">
    <name type="scientific">Cotesia glomerata</name>
    <name type="common">Lepidopteran parasitic wasp</name>
    <name type="synonym">Apanteles glomeratus</name>
    <dbReference type="NCBI Taxonomy" id="32391"/>
    <lineage>
        <taxon>Eukaryota</taxon>
        <taxon>Metazoa</taxon>
        <taxon>Ecdysozoa</taxon>
        <taxon>Arthropoda</taxon>
        <taxon>Hexapoda</taxon>
        <taxon>Insecta</taxon>
        <taxon>Pterygota</taxon>
        <taxon>Neoptera</taxon>
        <taxon>Endopterygota</taxon>
        <taxon>Hymenoptera</taxon>
        <taxon>Apocrita</taxon>
        <taxon>Ichneumonoidea</taxon>
        <taxon>Braconidae</taxon>
        <taxon>Microgastrinae</taxon>
        <taxon>Cotesia</taxon>
    </lineage>
</organism>
<evidence type="ECO:0000256" key="2">
    <source>
        <dbReference type="SAM" id="MobiDB-lite"/>
    </source>
</evidence>